<proteinExistence type="predicted"/>
<name>A0A931CMZ1_9MICC</name>
<reference evidence="1 2" key="1">
    <citation type="submission" date="2020-11" db="EMBL/GenBank/DDBJ databases">
        <title>Arthrobacter antarcticus sp. nov., isolated from Antarctic Soil.</title>
        <authorList>
            <person name="Li J."/>
        </authorList>
    </citation>
    <scope>NUCLEOTIDE SEQUENCE [LARGE SCALE GENOMIC DNA]</scope>
    <source>
        <strain evidence="1 2">Z1-20</strain>
    </source>
</reference>
<evidence type="ECO:0000313" key="2">
    <source>
        <dbReference type="Proteomes" id="UP000655366"/>
    </source>
</evidence>
<dbReference type="AlphaFoldDB" id="A0A931CMZ1"/>
<gene>
    <name evidence="1" type="ORF">IV500_06935</name>
</gene>
<dbReference type="Proteomes" id="UP000655366">
    <property type="component" value="Unassembled WGS sequence"/>
</dbReference>
<evidence type="ECO:0000313" key="1">
    <source>
        <dbReference type="EMBL" id="MBG0739130.1"/>
    </source>
</evidence>
<protein>
    <submittedName>
        <fullName evidence="1">Uncharacterized protein</fullName>
    </submittedName>
</protein>
<sequence>MSTLSEFFIADHRSAVAHAKALDARTAPPAQLPRLEVPDLTDLDVEILAELAAKTVHATGTECELGLVDIELDTLFVVPEAVSAVFAELKDLEDQEEVAVLAADWARTEEMATTAEVTEPLVRALSELASGADEDAMINLYFWAE</sequence>
<keyword evidence="2" id="KW-1185">Reference proteome</keyword>
<organism evidence="1 2">
    <name type="scientific">Arthrobacter terrae</name>
    <dbReference type="NCBI Taxonomy" id="2935737"/>
    <lineage>
        <taxon>Bacteria</taxon>
        <taxon>Bacillati</taxon>
        <taxon>Actinomycetota</taxon>
        <taxon>Actinomycetes</taxon>
        <taxon>Micrococcales</taxon>
        <taxon>Micrococcaceae</taxon>
        <taxon>Arthrobacter</taxon>
    </lineage>
</organism>
<dbReference type="RefSeq" id="WP_196396075.1">
    <property type="nucleotide sequence ID" value="NZ_JADNYM010000007.1"/>
</dbReference>
<accession>A0A931CMZ1</accession>
<dbReference type="EMBL" id="JADNYM010000007">
    <property type="protein sequence ID" value="MBG0739130.1"/>
    <property type="molecule type" value="Genomic_DNA"/>
</dbReference>
<comment type="caution">
    <text evidence="1">The sequence shown here is derived from an EMBL/GenBank/DDBJ whole genome shotgun (WGS) entry which is preliminary data.</text>
</comment>